<comment type="caution">
    <text evidence="2">The sequence shown here is derived from an EMBL/GenBank/DDBJ whole genome shotgun (WGS) entry which is preliminary data.</text>
</comment>
<keyword evidence="3" id="KW-1185">Reference proteome</keyword>
<dbReference type="Proteomes" id="UP000604730">
    <property type="component" value="Unassembled WGS sequence"/>
</dbReference>
<feature type="transmembrane region" description="Helical" evidence="1">
    <location>
        <begin position="60"/>
        <end position="82"/>
    </location>
</feature>
<feature type="transmembrane region" description="Helical" evidence="1">
    <location>
        <begin position="117"/>
        <end position="139"/>
    </location>
</feature>
<gene>
    <name evidence="2" type="ORF">JJN12_03255</name>
</gene>
<keyword evidence="1" id="KW-0472">Membrane</keyword>
<protein>
    <submittedName>
        <fullName evidence="2">ABC-2 family transporter protein</fullName>
    </submittedName>
</protein>
<keyword evidence="1" id="KW-1133">Transmembrane helix</keyword>
<feature type="transmembrane region" description="Helical" evidence="1">
    <location>
        <begin position="27"/>
        <end position="48"/>
    </location>
</feature>
<reference evidence="2 3" key="1">
    <citation type="submission" date="2021-01" db="EMBL/GenBank/DDBJ databases">
        <title>Isolation and description of Catonella massiliensis sp. nov., a novel Catonella species, isolated from a stable periodontitis subject.</title>
        <authorList>
            <person name="Antezack A."/>
            <person name="Boxberger M."/>
            <person name="La Scola B."/>
            <person name="Monnet-Corti V."/>
        </authorList>
    </citation>
    <scope>NUCLEOTIDE SEQUENCE [LARGE SCALE GENOMIC DNA]</scope>
    <source>
        <strain evidence="2 3">Marseille-Q4567</strain>
    </source>
</reference>
<accession>A0ABS1IYA9</accession>
<dbReference type="PANTHER" id="PTHR36832">
    <property type="entry name" value="SLR1174 PROTEIN-RELATED"/>
    <property type="match status" value="1"/>
</dbReference>
<proteinExistence type="predicted"/>
<name>A0ABS1IYA9_9FIRM</name>
<feature type="transmembrane region" description="Helical" evidence="1">
    <location>
        <begin position="145"/>
        <end position="172"/>
    </location>
</feature>
<keyword evidence="1" id="KW-0812">Transmembrane</keyword>
<sequence length="266" mass="30123">MMDKLKCLLYIAKLSYKTNATYKQSNLFGIIVNSFWLIIQMYILVAFIKHGISSYTVQQGVGYVILTEALLTITGLSGSLGGIDIDDLIKTGNIIFYLTNPIGLIGYLIGMEVGRVLYYLLWRFLPLLLIGVVALTWYPNVTPMMLLYFVYSIIIGLVIANEIQFIIVMLAIKNRTSMGVVDLIMAIELFFSGGLLPLNIFPEWLYRISLHLPFSSQIYLPISIILGTEGSILKLLILETFWALALWLVSYFVYDKERKKVYVQGG</sequence>
<dbReference type="PANTHER" id="PTHR36832:SF2">
    <property type="entry name" value="INTEGRAL MEMBRANE PROTEIN"/>
    <property type="match status" value="1"/>
</dbReference>
<feature type="transmembrane region" description="Helical" evidence="1">
    <location>
        <begin position="235"/>
        <end position="254"/>
    </location>
</feature>
<dbReference type="EMBL" id="JAEPRJ010000001">
    <property type="protein sequence ID" value="MBK5896805.1"/>
    <property type="molecule type" value="Genomic_DNA"/>
</dbReference>
<dbReference type="Pfam" id="PF06182">
    <property type="entry name" value="ABC2_membrane_6"/>
    <property type="match status" value="1"/>
</dbReference>
<organism evidence="2 3">
    <name type="scientific">Catonella massiliensis</name>
    <dbReference type="NCBI Taxonomy" id="2799636"/>
    <lineage>
        <taxon>Bacteria</taxon>
        <taxon>Bacillati</taxon>
        <taxon>Bacillota</taxon>
        <taxon>Clostridia</taxon>
        <taxon>Lachnospirales</taxon>
        <taxon>Lachnospiraceae</taxon>
        <taxon>Catonella</taxon>
    </lineage>
</organism>
<evidence type="ECO:0000256" key="1">
    <source>
        <dbReference type="SAM" id="Phobius"/>
    </source>
</evidence>
<evidence type="ECO:0000313" key="3">
    <source>
        <dbReference type="Proteomes" id="UP000604730"/>
    </source>
</evidence>
<dbReference type="InterPro" id="IPR010390">
    <property type="entry name" value="ABC-2_transporter-like"/>
</dbReference>
<evidence type="ECO:0000313" key="2">
    <source>
        <dbReference type="EMBL" id="MBK5896805.1"/>
    </source>
</evidence>
<feature type="transmembrane region" description="Helical" evidence="1">
    <location>
        <begin position="94"/>
        <end position="110"/>
    </location>
</feature>
<feature type="transmembrane region" description="Helical" evidence="1">
    <location>
        <begin position="179"/>
        <end position="198"/>
    </location>
</feature>